<organism evidence="2 3">
    <name type="scientific">Kineococcus radiotolerans (strain ATCC BAA-149 / DSM 14245 / SRS30216)</name>
    <dbReference type="NCBI Taxonomy" id="266940"/>
    <lineage>
        <taxon>Bacteria</taxon>
        <taxon>Bacillati</taxon>
        <taxon>Actinomycetota</taxon>
        <taxon>Actinomycetes</taxon>
        <taxon>Kineosporiales</taxon>
        <taxon>Kineosporiaceae</taxon>
        <taxon>Kineococcus</taxon>
    </lineage>
</organism>
<dbReference type="Proteomes" id="UP000001116">
    <property type="component" value="Chromosome"/>
</dbReference>
<evidence type="ECO:0000313" key="2">
    <source>
        <dbReference type="EMBL" id="ABS05012.1"/>
    </source>
</evidence>
<evidence type="ECO:0000256" key="1">
    <source>
        <dbReference type="SAM" id="MobiDB-lite"/>
    </source>
</evidence>
<protein>
    <submittedName>
        <fullName evidence="2">Uncharacterized protein</fullName>
    </submittedName>
</protein>
<reference evidence="3" key="1">
    <citation type="journal article" date="2008" name="PLoS ONE">
        <title>Survival in nuclear waste, extreme resistance, and potential applications gleaned from the genome sequence of Kineococcus radiotolerans SRS30216.</title>
        <authorList>
            <person name="Bagwell C.E."/>
            <person name="Bhat S."/>
            <person name="Hawkins G.M."/>
            <person name="Smith B.W."/>
            <person name="Biswas T."/>
            <person name="Hoover T.R."/>
            <person name="Saunders E."/>
            <person name="Han C.S."/>
            <person name="Tsodikov O.V."/>
            <person name="Shimkets L.J."/>
        </authorList>
    </citation>
    <scope>NUCLEOTIDE SEQUENCE [LARGE SCALE GENOMIC DNA]</scope>
    <source>
        <strain evidence="3">ATCC BAA-149 / DSM 14245 / SRS30216</strain>
    </source>
</reference>
<dbReference type="AlphaFoldDB" id="A6WDX3"/>
<name>A6WDX3_KINRD</name>
<feature type="region of interest" description="Disordered" evidence="1">
    <location>
        <begin position="1"/>
        <end position="33"/>
    </location>
</feature>
<gene>
    <name evidence="2" type="ordered locus">Krad_3549</name>
</gene>
<dbReference type="STRING" id="266940.Krad_3549"/>
<dbReference type="EMBL" id="CP000750">
    <property type="protein sequence ID" value="ABS05012.1"/>
    <property type="molecule type" value="Genomic_DNA"/>
</dbReference>
<evidence type="ECO:0000313" key="3">
    <source>
        <dbReference type="Proteomes" id="UP000001116"/>
    </source>
</evidence>
<dbReference type="KEGG" id="kra:Krad_3549"/>
<proteinExistence type="predicted"/>
<accession>A6WDX3</accession>
<keyword evidence="3" id="KW-1185">Reference proteome</keyword>
<sequence length="142" mass="14908">MSGPGTIDADGSDLRGRWAPPAGATLEGMDENKWQGESIDSVLRGLLRQGRLDPQAERFAAQGIDRLKAFLGTTPGASTSTAGDAAVDAEVEAEVVASGREMLMHTIPLPDGTRVEVLVPERLTRAEADRVAAVLSALAVEE</sequence>
<dbReference type="HOGENOM" id="CLU_1813233_0_0_11"/>